<dbReference type="AlphaFoldDB" id="A0A4Q7XZD8"/>
<evidence type="ECO:0000313" key="2">
    <source>
        <dbReference type="Proteomes" id="UP000292958"/>
    </source>
</evidence>
<proteinExistence type="predicted"/>
<comment type="caution">
    <text evidence="1">The sequence shown here is derived from an EMBL/GenBank/DDBJ whole genome shotgun (WGS) entry which is preliminary data.</text>
</comment>
<accession>A0A4Q7XZD8</accession>
<protein>
    <submittedName>
        <fullName evidence="1">Uncharacterized protein</fullName>
    </submittedName>
</protein>
<sequence>MKHARYYRLLLAEGHLTRQLFWNMVRRIAVLSLVGGIAETVAGGIRIQSQEGKERCLTKPDRKAVVSSCGTRNGAPGYPCYARGPGQRKHSCVGVPEQVYSVWVRAATDP</sequence>
<keyword evidence="2" id="KW-1185">Reference proteome</keyword>
<reference evidence="1 2" key="1">
    <citation type="submission" date="2019-02" db="EMBL/GenBank/DDBJ databases">
        <title>Genomic Encyclopedia of Archaeal and Bacterial Type Strains, Phase II (KMG-II): from individual species to whole genera.</title>
        <authorList>
            <person name="Goeker M."/>
        </authorList>
    </citation>
    <scope>NUCLEOTIDE SEQUENCE [LARGE SCALE GENOMIC DNA]</scope>
    <source>
        <strain evidence="1 2">DSM 18101</strain>
    </source>
</reference>
<dbReference type="Proteomes" id="UP000292958">
    <property type="component" value="Unassembled WGS sequence"/>
</dbReference>
<dbReference type="EMBL" id="SHKW01000008">
    <property type="protein sequence ID" value="RZU28903.1"/>
    <property type="molecule type" value="Genomic_DNA"/>
</dbReference>
<organism evidence="1 2">
    <name type="scientific">Edaphobacter modestus</name>
    <dbReference type="NCBI Taxonomy" id="388466"/>
    <lineage>
        <taxon>Bacteria</taxon>
        <taxon>Pseudomonadati</taxon>
        <taxon>Acidobacteriota</taxon>
        <taxon>Terriglobia</taxon>
        <taxon>Terriglobales</taxon>
        <taxon>Acidobacteriaceae</taxon>
        <taxon>Edaphobacter</taxon>
    </lineage>
</organism>
<name>A0A4Q7XZD8_9BACT</name>
<evidence type="ECO:0000313" key="1">
    <source>
        <dbReference type="EMBL" id="RZU28903.1"/>
    </source>
</evidence>
<gene>
    <name evidence="1" type="ORF">BDD14_6486</name>
</gene>